<gene>
    <name evidence="1" type="ORF">MNBD_CHLOROFLEXI01-3225</name>
</gene>
<reference evidence="1" key="1">
    <citation type="submission" date="2018-06" db="EMBL/GenBank/DDBJ databases">
        <authorList>
            <person name="Zhirakovskaya E."/>
        </authorList>
    </citation>
    <scope>NUCLEOTIDE SEQUENCE</scope>
</reference>
<evidence type="ECO:0008006" key="2">
    <source>
        <dbReference type="Google" id="ProtNLM"/>
    </source>
</evidence>
<proteinExistence type="predicted"/>
<evidence type="ECO:0000313" key="1">
    <source>
        <dbReference type="EMBL" id="VAW41317.1"/>
    </source>
</evidence>
<name>A0A3B0VS82_9ZZZZ</name>
<organism evidence="1">
    <name type="scientific">hydrothermal vent metagenome</name>
    <dbReference type="NCBI Taxonomy" id="652676"/>
    <lineage>
        <taxon>unclassified sequences</taxon>
        <taxon>metagenomes</taxon>
        <taxon>ecological metagenomes</taxon>
    </lineage>
</organism>
<dbReference type="Pfam" id="PF07704">
    <property type="entry name" value="PSK_trans_fac"/>
    <property type="match status" value="1"/>
</dbReference>
<protein>
    <recommendedName>
        <fullName evidence="2">Protein transcription factor</fullName>
    </recommendedName>
</protein>
<accession>A0A3B0VS82</accession>
<dbReference type="AlphaFoldDB" id="A0A3B0VS82"/>
<sequence>MVVNIKNQDVENLLNEVVQLTGESKTEAIRKALEERRKRLALYFITPNKKHRLITLLEDEIWPQLPHEQKGVRLTKAEEEAILGFGEVVV</sequence>
<dbReference type="InterPro" id="IPR011660">
    <property type="entry name" value="VapB-like"/>
</dbReference>
<dbReference type="EMBL" id="UOEU01000837">
    <property type="protein sequence ID" value="VAW41317.1"/>
    <property type="molecule type" value="Genomic_DNA"/>
</dbReference>